<evidence type="ECO:0000313" key="1">
    <source>
        <dbReference type="EMBL" id="SFO58435.1"/>
    </source>
</evidence>
<dbReference type="AlphaFoldDB" id="A0A1I5ICX0"/>
<dbReference type="EMBL" id="FOVR01000008">
    <property type="protein sequence ID" value="SFO58435.1"/>
    <property type="molecule type" value="Genomic_DNA"/>
</dbReference>
<dbReference type="InterPro" id="IPR027417">
    <property type="entry name" value="P-loop_NTPase"/>
</dbReference>
<dbReference type="RefSeq" id="WP_090073792.1">
    <property type="nucleotide sequence ID" value="NZ_FOVR01000008.1"/>
</dbReference>
<evidence type="ECO:0008006" key="3">
    <source>
        <dbReference type="Google" id="ProtNLM"/>
    </source>
</evidence>
<dbReference type="SUPFAM" id="SSF52540">
    <property type="entry name" value="P-loop containing nucleoside triphosphate hydrolases"/>
    <property type="match status" value="1"/>
</dbReference>
<reference evidence="1 2" key="1">
    <citation type="submission" date="2016-10" db="EMBL/GenBank/DDBJ databases">
        <authorList>
            <person name="de Groot N.N."/>
        </authorList>
    </citation>
    <scope>NUCLEOTIDE SEQUENCE [LARGE SCALE GENOMIC DNA]</scope>
    <source>
        <strain evidence="1 2">CGMCC 1.9157</strain>
    </source>
</reference>
<evidence type="ECO:0000313" key="2">
    <source>
        <dbReference type="Proteomes" id="UP000199236"/>
    </source>
</evidence>
<protein>
    <recommendedName>
        <fullName evidence="3">Sulfotransferase domain-containing protein</fullName>
    </recommendedName>
</protein>
<sequence>MVQMPGTSSGFFDYCHCAFHNRDRYERWQNIDLKAIATEEILGSEAKSFVISEESLSVPDRKIPEKLEFLKNLGQAKIVMCVRRQDKFLQSLYLQFIKENGRKISQTFQEFIKDPKIVKLATFDETLDFWAGVFGKENIIVLDFDILKERQNFISSMVQIFGVVPNFEFAEVRQNQSISYEKAEIIRRFSQMYPRVNRHRLTHALNKLNLDQNLERYEPPQVSRIASHYRASNERLRERYGVDLLAYGSPMDMRMNRKANLSENIQFEKSINRIFMRLVKDAHQGGNWDFI</sequence>
<dbReference type="Gene3D" id="3.40.50.300">
    <property type="entry name" value="P-loop containing nucleotide triphosphate hydrolases"/>
    <property type="match status" value="1"/>
</dbReference>
<name>A0A1I5ICX0_9HYPH</name>
<dbReference type="Proteomes" id="UP000199236">
    <property type="component" value="Unassembled WGS sequence"/>
</dbReference>
<gene>
    <name evidence="1" type="ORF">SAMN04488056_108194</name>
</gene>
<keyword evidence="2" id="KW-1185">Reference proteome</keyword>
<accession>A0A1I5ICX0</accession>
<organism evidence="1 2">
    <name type="scientific">Cohaesibacter marisflavi</name>
    <dbReference type="NCBI Taxonomy" id="655353"/>
    <lineage>
        <taxon>Bacteria</taxon>
        <taxon>Pseudomonadati</taxon>
        <taxon>Pseudomonadota</taxon>
        <taxon>Alphaproteobacteria</taxon>
        <taxon>Hyphomicrobiales</taxon>
        <taxon>Cohaesibacteraceae</taxon>
    </lineage>
</organism>
<proteinExistence type="predicted"/>